<dbReference type="InterPro" id="IPR011527">
    <property type="entry name" value="ABC1_TM_dom"/>
</dbReference>
<dbReference type="EMBL" id="JAESVA010000003">
    <property type="protein sequence ID" value="MCB8880519.1"/>
    <property type="molecule type" value="Genomic_DNA"/>
</dbReference>
<evidence type="ECO:0000256" key="2">
    <source>
        <dbReference type="ARBA" id="ARBA00022692"/>
    </source>
</evidence>
<dbReference type="InterPro" id="IPR005898">
    <property type="entry name" value="Cyc_pep_transpt_SyrD/YojI"/>
</dbReference>
<keyword evidence="6 7" id="KW-0472">Membrane</keyword>
<dbReference type="GO" id="GO:0015833">
    <property type="term" value="P:peptide transport"/>
    <property type="evidence" value="ECO:0007669"/>
    <property type="project" value="InterPro"/>
</dbReference>
<evidence type="ECO:0000259" key="9">
    <source>
        <dbReference type="PROSITE" id="PS50929"/>
    </source>
</evidence>
<keyword evidence="3" id="KW-0547">Nucleotide-binding</keyword>
<organism evidence="10 11">
    <name type="scientific">Acidisoma cellulosilyticum</name>
    <dbReference type="NCBI Taxonomy" id="2802395"/>
    <lineage>
        <taxon>Bacteria</taxon>
        <taxon>Pseudomonadati</taxon>
        <taxon>Pseudomonadota</taxon>
        <taxon>Alphaproteobacteria</taxon>
        <taxon>Acetobacterales</taxon>
        <taxon>Acidocellaceae</taxon>
        <taxon>Acidisoma</taxon>
    </lineage>
</organism>
<dbReference type="Pfam" id="PF00005">
    <property type="entry name" value="ABC_tran"/>
    <property type="match status" value="1"/>
</dbReference>
<evidence type="ECO:0000313" key="11">
    <source>
        <dbReference type="Proteomes" id="UP000721844"/>
    </source>
</evidence>
<evidence type="ECO:0000313" key="10">
    <source>
        <dbReference type="EMBL" id="MCB8880519.1"/>
    </source>
</evidence>
<gene>
    <name evidence="10" type="ORF">ACELLULO517_09770</name>
</gene>
<dbReference type="GO" id="GO:0140359">
    <property type="term" value="F:ABC-type transporter activity"/>
    <property type="evidence" value="ECO:0007669"/>
    <property type="project" value="InterPro"/>
</dbReference>
<feature type="domain" description="ABC transporter" evidence="8">
    <location>
        <begin position="333"/>
        <end position="554"/>
    </location>
</feature>
<evidence type="ECO:0000256" key="1">
    <source>
        <dbReference type="ARBA" id="ARBA00004651"/>
    </source>
</evidence>
<comment type="caution">
    <text evidence="10">The sequence shown here is derived from an EMBL/GenBank/DDBJ whole genome shotgun (WGS) entry which is preliminary data.</text>
</comment>
<dbReference type="NCBIfam" id="TIGR01194">
    <property type="entry name" value="cyc_pep_trnsptr"/>
    <property type="match status" value="1"/>
</dbReference>
<sequence>MTDQSMNIYRESLRLLRPFWPITLAATIVGAIGGIATAWLLAEINRDLHSGQALTWQSILRFLTLCLLSTLGSAFAGIGNSILGQRLIGALRKDISARILAAPLAELEQQRSYRLMAVLTSDVDTVSAATFALSGYGVSLAIVIASFVYLLHLSALIFALAAVVTGLGVVINILARRAWQRDYEHVRTATDDLQKQFRALTEGAKELRLSRARRSRVHDLLLSGAADRITKLKTRAMGLFWIADTASSGLFFVAVGILLLAQNSLHLEPAVISGAVLVLLYARGPVGQIANGLPTMSQAQVSLRRIATLSADFADQDREIHRRLPSLAFDHDITLRGVRYDFTSDGATGFVLGPIDLTIHRGETMFLIGGNGSGKTTLIKLLLGLYRPTAGSILVDGTPLPAGAEDAYRQLFSAVFSDYFLFDDLTVADKASVAQANDWLDRLEISHKVTIRDGQFSTTDLSTGQRKRLALIHAYLEDRPIMMFDEWAADQDPTFRRIFYTEILAELKAQGKTLIVISHDDRYFHLADRVLKLDSGLIVDETTIVPAPATAPEMR</sequence>
<dbReference type="Gene3D" id="1.20.1560.10">
    <property type="entry name" value="ABC transporter type 1, transmembrane domain"/>
    <property type="match status" value="1"/>
</dbReference>
<feature type="transmembrane region" description="Helical" evidence="7">
    <location>
        <begin position="20"/>
        <end position="42"/>
    </location>
</feature>
<dbReference type="PANTHER" id="PTHR24221">
    <property type="entry name" value="ATP-BINDING CASSETTE SUB-FAMILY B"/>
    <property type="match status" value="1"/>
</dbReference>
<dbReference type="Pfam" id="PF00664">
    <property type="entry name" value="ABC_membrane"/>
    <property type="match status" value="1"/>
</dbReference>
<evidence type="ECO:0000256" key="5">
    <source>
        <dbReference type="ARBA" id="ARBA00022989"/>
    </source>
</evidence>
<dbReference type="GO" id="GO:0016887">
    <property type="term" value="F:ATP hydrolysis activity"/>
    <property type="evidence" value="ECO:0007669"/>
    <property type="project" value="InterPro"/>
</dbReference>
<dbReference type="GO" id="GO:0034040">
    <property type="term" value="F:ATPase-coupled lipid transmembrane transporter activity"/>
    <property type="evidence" value="ECO:0007669"/>
    <property type="project" value="TreeGrafter"/>
</dbReference>
<dbReference type="Gene3D" id="3.40.50.300">
    <property type="entry name" value="P-loop containing nucleotide triphosphate hydrolases"/>
    <property type="match status" value="1"/>
</dbReference>
<dbReference type="AlphaFoldDB" id="A0A963Z0M1"/>
<feature type="transmembrane region" description="Helical" evidence="7">
    <location>
        <begin position="62"/>
        <end position="83"/>
    </location>
</feature>
<dbReference type="RefSeq" id="WP_227307184.1">
    <property type="nucleotide sequence ID" value="NZ_JAESVA010000003.1"/>
</dbReference>
<dbReference type="SUPFAM" id="SSF90123">
    <property type="entry name" value="ABC transporter transmembrane region"/>
    <property type="match status" value="1"/>
</dbReference>
<keyword evidence="4" id="KW-0067">ATP-binding</keyword>
<keyword evidence="11" id="KW-1185">Reference proteome</keyword>
<dbReference type="InterPro" id="IPR036640">
    <property type="entry name" value="ABC1_TM_sf"/>
</dbReference>
<evidence type="ECO:0000256" key="4">
    <source>
        <dbReference type="ARBA" id="ARBA00022840"/>
    </source>
</evidence>
<proteinExistence type="predicted"/>
<feature type="transmembrane region" description="Helical" evidence="7">
    <location>
        <begin position="155"/>
        <end position="175"/>
    </location>
</feature>
<keyword evidence="5 7" id="KW-1133">Transmembrane helix</keyword>
<accession>A0A963Z0M1</accession>
<reference evidence="10 11" key="1">
    <citation type="journal article" date="2021" name="Microorganisms">
        <title>Acidisoma silvae sp. nov. and Acidisomacellulosilytica sp. nov., Two Acidophilic Bacteria Isolated from Decaying Wood, Hydrolyzing Cellulose and Producing Poly-3-hydroxybutyrate.</title>
        <authorList>
            <person name="Mieszkin S."/>
            <person name="Pouder E."/>
            <person name="Uroz S."/>
            <person name="Simon-Colin C."/>
            <person name="Alain K."/>
        </authorList>
    </citation>
    <scope>NUCLEOTIDE SEQUENCE [LARGE SCALE GENOMIC DNA]</scope>
    <source>
        <strain evidence="10 11">HW T5.17</strain>
    </source>
</reference>
<dbReference type="PROSITE" id="PS50893">
    <property type="entry name" value="ABC_TRANSPORTER_2"/>
    <property type="match status" value="1"/>
</dbReference>
<dbReference type="InterPro" id="IPR003593">
    <property type="entry name" value="AAA+_ATPase"/>
</dbReference>
<protein>
    <submittedName>
        <fullName evidence="10">Cyclic peptide export ABC transporter</fullName>
    </submittedName>
</protein>
<evidence type="ECO:0000256" key="3">
    <source>
        <dbReference type="ARBA" id="ARBA00022741"/>
    </source>
</evidence>
<dbReference type="PANTHER" id="PTHR24221:SF654">
    <property type="entry name" value="ATP-BINDING CASSETTE SUB-FAMILY B MEMBER 6"/>
    <property type="match status" value="1"/>
</dbReference>
<dbReference type="PROSITE" id="PS50929">
    <property type="entry name" value="ABC_TM1F"/>
    <property type="match status" value="1"/>
</dbReference>
<evidence type="ECO:0000256" key="6">
    <source>
        <dbReference type="ARBA" id="ARBA00023136"/>
    </source>
</evidence>
<dbReference type="CDD" id="cd03228">
    <property type="entry name" value="ABCC_MRP_Like"/>
    <property type="match status" value="1"/>
</dbReference>
<evidence type="ECO:0000256" key="7">
    <source>
        <dbReference type="SAM" id="Phobius"/>
    </source>
</evidence>
<dbReference type="InterPro" id="IPR039421">
    <property type="entry name" value="Type_1_exporter"/>
</dbReference>
<keyword evidence="2 7" id="KW-0812">Transmembrane</keyword>
<dbReference type="GO" id="GO:1904680">
    <property type="term" value="F:peptide transmembrane transporter activity"/>
    <property type="evidence" value="ECO:0007669"/>
    <property type="project" value="InterPro"/>
</dbReference>
<dbReference type="GO" id="GO:0005524">
    <property type="term" value="F:ATP binding"/>
    <property type="evidence" value="ECO:0007669"/>
    <property type="project" value="UniProtKB-KW"/>
</dbReference>
<dbReference type="SUPFAM" id="SSF52540">
    <property type="entry name" value="P-loop containing nucleoside triphosphate hydrolases"/>
    <property type="match status" value="1"/>
</dbReference>
<feature type="transmembrane region" description="Helical" evidence="7">
    <location>
        <begin position="126"/>
        <end position="149"/>
    </location>
</feature>
<dbReference type="SMART" id="SM00382">
    <property type="entry name" value="AAA"/>
    <property type="match status" value="1"/>
</dbReference>
<evidence type="ECO:0000259" key="8">
    <source>
        <dbReference type="PROSITE" id="PS50893"/>
    </source>
</evidence>
<comment type="subcellular location">
    <subcellularLocation>
        <location evidence="1">Cell membrane</location>
        <topology evidence="1">Multi-pass membrane protein</topology>
    </subcellularLocation>
</comment>
<dbReference type="InterPro" id="IPR003439">
    <property type="entry name" value="ABC_transporter-like_ATP-bd"/>
</dbReference>
<feature type="domain" description="ABC transmembrane type-1" evidence="9">
    <location>
        <begin position="22"/>
        <end position="298"/>
    </location>
</feature>
<feature type="transmembrane region" description="Helical" evidence="7">
    <location>
        <begin position="238"/>
        <end position="261"/>
    </location>
</feature>
<dbReference type="GO" id="GO:0005886">
    <property type="term" value="C:plasma membrane"/>
    <property type="evidence" value="ECO:0007669"/>
    <property type="project" value="UniProtKB-SubCell"/>
</dbReference>
<name>A0A963Z0M1_9PROT</name>
<dbReference type="InterPro" id="IPR027417">
    <property type="entry name" value="P-loop_NTPase"/>
</dbReference>
<dbReference type="Proteomes" id="UP000721844">
    <property type="component" value="Unassembled WGS sequence"/>
</dbReference>